<dbReference type="Proteomes" id="UP000193380">
    <property type="component" value="Unassembled WGS sequence"/>
</dbReference>
<dbReference type="GO" id="GO:0032366">
    <property type="term" value="P:intracellular sterol transport"/>
    <property type="evidence" value="ECO:0007669"/>
    <property type="project" value="TreeGrafter"/>
</dbReference>
<gene>
    <name evidence="2" type="ORF">GSONMT00037505001</name>
</gene>
<evidence type="ECO:0000256" key="1">
    <source>
        <dbReference type="SAM" id="Phobius"/>
    </source>
</evidence>
<dbReference type="PANTHER" id="PTHR23319">
    <property type="entry name" value="GRAM DOMAIN CONTAINING 1B, ISOFORM E"/>
    <property type="match status" value="1"/>
</dbReference>
<dbReference type="GO" id="GO:0005886">
    <property type="term" value="C:plasma membrane"/>
    <property type="evidence" value="ECO:0007669"/>
    <property type="project" value="TreeGrafter"/>
</dbReference>
<keyword evidence="1" id="KW-0812">Transmembrane</keyword>
<dbReference type="GO" id="GO:0140268">
    <property type="term" value="C:endoplasmic reticulum-plasma membrane contact site"/>
    <property type="evidence" value="ECO:0007669"/>
    <property type="project" value="TreeGrafter"/>
</dbReference>
<reference evidence="2" key="2">
    <citation type="submission" date="2014-03" db="EMBL/GenBank/DDBJ databases">
        <authorList>
            <person name="Genoscope - CEA"/>
        </authorList>
    </citation>
    <scope>NUCLEOTIDE SEQUENCE</scope>
</reference>
<evidence type="ECO:0000313" key="3">
    <source>
        <dbReference type="Proteomes" id="UP000193380"/>
    </source>
</evidence>
<name>A0A060X3Y8_ONCMY</name>
<sequence>MYVISTSLYSKYLSLLYLFLSSLHLSLSVYSLALSGFTLSLSHSTLCLLSLSIYSLVLLVFLNMMLFYKLWMLEYTTQSLTSWHGIRPQESKLPQTQMEWAQLLESQQRYHDDELQKWKEIIKSSVMLLDEMKDSLLNLQKGMGLKDFNSESEEKGSRYH</sequence>
<feature type="transmembrane region" description="Helical" evidence="1">
    <location>
        <begin position="53"/>
        <end position="71"/>
    </location>
</feature>
<keyword evidence="1" id="KW-1133">Transmembrane helix</keyword>
<dbReference type="GO" id="GO:0015485">
    <property type="term" value="F:cholesterol binding"/>
    <property type="evidence" value="ECO:0007669"/>
    <property type="project" value="TreeGrafter"/>
</dbReference>
<dbReference type="PANTHER" id="PTHR23319:SF3">
    <property type="entry name" value="PROTEIN ASTER-B"/>
    <property type="match status" value="1"/>
</dbReference>
<dbReference type="STRING" id="8022.A0A060X3Y8"/>
<dbReference type="GO" id="GO:0120020">
    <property type="term" value="F:cholesterol transfer activity"/>
    <property type="evidence" value="ECO:0007669"/>
    <property type="project" value="TreeGrafter"/>
</dbReference>
<protein>
    <submittedName>
        <fullName evidence="2">Uncharacterized protein</fullName>
    </submittedName>
</protein>
<organism evidence="2 3">
    <name type="scientific">Oncorhynchus mykiss</name>
    <name type="common">Rainbow trout</name>
    <name type="synonym">Salmo gairdneri</name>
    <dbReference type="NCBI Taxonomy" id="8022"/>
    <lineage>
        <taxon>Eukaryota</taxon>
        <taxon>Metazoa</taxon>
        <taxon>Chordata</taxon>
        <taxon>Craniata</taxon>
        <taxon>Vertebrata</taxon>
        <taxon>Euteleostomi</taxon>
        <taxon>Actinopterygii</taxon>
        <taxon>Neopterygii</taxon>
        <taxon>Teleostei</taxon>
        <taxon>Protacanthopterygii</taxon>
        <taxon>Salmoniformes</taxon>
        <taxon>Salmonidae</taxon>
        <taxon>Salmoninae</taxon>
        <taxon>Oncorhynchus</taxon>
    </lineage>
</organism>
<dbReference type="InterPro" id="IPR051482">
    <property type="entry name" value="Cholesterol_transport"/>
</dbReference>
<proteinExistence type="predicted"/>
<reference evidence="2" key="1">
    <citation type="journal article" date="2014" name="Nat. Commun.">
        <title>The rainbow trout genome provides novel insights into evolution after whole-genome duplication in vertebrates.</title>
        <authorList>
            <person name="Berthelot C."/>
            <person name="Brunet F."/>
            <person name="Chalopin D."/>
            <person name="Juanchich A."/>
            <person name="Bernard M."/>
            <person name="Noel B."/>
            <person name="Bento P."/>
            <person name="Da Silva C."/>
            <person name="Labadie K."/>
            <person name="Alberti A."/>
            <person name="Aury J.M."/>
            <person name="Louis A."/>
            <person name="Dehais P."/>
            <person name="Bardou P."/>
            <person name="Montfort J."/>
            <person name="Klopp C."/>
            <person name="Cabau C."/>
            <person name="Gaspin C."/>
            <person name="Thorgaard G.H."/>
            <person name="Boussaha M."/>
            <person name="Quillet E."/>
            <person name="Guyomard R."/>
            <person name="Galiana D."/>
            <person name="Bobe J."/>
            <person name="Volff J.N."/>
            <person name="Genet C."/>
            <person name="Wincker P."/>
            <person name="Jaillon O."/>
            <person name="Roest Crollius H."/>
            <person name="Guiguen Y."/>
        </authorList>
    </citation>
    <scope>NUCLEOTIDE SEQUENCE [LARGE SCALE GENOMIC DNA]</scope>
</reference>
<feature type="transmembrane region" description="Helical" evidence="1">
    <location>
        <begin position="12"/>
        <end position="33"/>
    </location>
</feature>
<dbReference type="GO" id="GO:0005789">
    <property type="term" value="C:endoplasmic reticulum membrane"/>
    <property type="evidence" value="ECO:0007669"/>
    <property type="project" value="TreeGrafter"/>
</dbReference>
<dbReference type="AlphaFoldDB" id="A0A060X3Y8"/>
<dbReference type="PaxDb" id="8022-A0A060X3Y8"/>
<keyword evidence="1" id="KW-0472">Membrane</keyword>
<evidence type="ECO:0000313" key="2">
    <source>
        <dbReference type="EMBL" id="CDQ71580.1"/>
    </source>
</evidence>
<accession>A0A060X3Y8</accession>
<dbReference type="EMBL" id="FR904776">
    <property type="protein sequence ID" value="CDQ71580.1"/>
    <property type="molecule type" value="Genomic_DNA"/>
</dbReference>